<comment type="caution">
    <text evidence="2">The sequence shown here is derived from an EMBL/GenBank/DDBJ whole genome shotgun (WGS) entry which is preliminary data.</text>
</comment>
<dbReference type="AlphaFoldDB" id="A0A8J2IAQ2"/>
<name>A0A8J2IAQ2_9PLEO</name>
<sequence>MSPLRHQPLTDPLLEDQNDRLALSSENALLRQTAKLNKLNHEYEAMKEDLKHVINAYHGADSRATRLDSQNTRMITQLKLVGERLDELEEKNSALEEQAIELVWRLAESERAVARLKVVGNKEEAQTMGVKCKREFFPLSFENSPDVDESASVVKEET</sequence>
<evidence type="ECO:0000256" key="1">
    <source>
        <dbReference type="SAM" id="Coils"/>
    </source>
</evidence>
<evidence type="ECO:0000313" key="2">
    <source>
        <dbReference type="EMBL" id="CAG5161866.1"/>
    </source>
</evidence>
<dbReference type="RefSeq" id="XP_043169668.1">
    <property type="nucleotide sequence ID" value="XM_043313733.1"/>
</dbReference>
<proteinExistence type="predicted"/>
<evidence type="ECO:0000313" key="3">
    <source>
        <dbReference type="Proteomes" id="UP000676310"/>
    </source>
</evidence>
<gene>
    <name evidence="2" type="ORF">ALTATR162_LOCUS6112</name>
</gene>
<dbReference type="GeneID" id="67017966"/>
<dbReference type="Proteomes" id="UP000676310">
    <property type="component" value="Unassembled WGS sequence"/>
</dbReference>
<protein>
    <submittedName>
        <fullName evidence="2">Uncharacterized protein</fullName>
    </submittedName>
</protein>
<keyword evidence="3" id="KW-1185">Reference proteome</keyword>
<organism evidence="2 3">
    <name type="scientific">Alternaria atra</name>
    <dbReference type="NCBI Taxonomy" id="119953"/>
    <lineage>
        <taxon>Eukaryota</taxon>
        <taxon>Fungi</taxon>
        <taxon>Dikarya</taxon>
        <taxon>Ascomycota</taxon>
        <taxon>Pezizomycotina</taxon>
        <taxon>Dothideomycetes</taxon>
        <taxon>Pleosporomycetidae</taxon>
        <taxon>Pleosporales</taxon>
        <taxon>Pleosporineae</taxon>
        <taxon>Pleosporaceae</taxon>
        <taxon>Alternaria</taxon>
        <taxon>Alternaria sect. Ulocladioides</taxon>
    </lineage>
</organism>
<reference evidence="2" key="1">
    <citation type="submission" date="2021-05" db="EMBL/GenBank/DDBJ databases">
        <authorList>
            <person name="Stam R."/>
        </authorList>
    </citation>
    <scope>NUCLEOTIDE SEQUENCE</scope>
    <source>
        <strain evidence="2">CS162</strain>
    </source>
</reference>
<dbReference type="OrthoDB" id="3691695at2759"/>
<accession>A0A8J2IAQ2</accession>
<keyword evidence="1" id="KW-0175">Coiled coil</keyword>
<dbReference type="EMBL" id="CAJRGZ010000019">
    <property type="protein sequence ID" value="CAG5161866.1"/>
    <property type="molecule type" value="Genomic_DNA"/>
</dbReference>
<feature type="coiled-coil region" evidence="1">
    <location>
        <begin position="29"/>
        <end position="105"/>
    </location>
</feature>